<dbReference type="PANTHER" id="PTHR13903:SF8">
    <property type="entry name" value="PIRIN"/>
    <property type="match status" value="1"/>
</dbReference>
<evidence type="ECO:0008006" key="8">
    <source>
        <dbReference type="Google" id="ProtNLM"/>
    </source>
</evidence>
<name>A0A2I6S451_9RHOO</name>
<accession>A0A2I6S451</accession>
<feature type="binding site" evidence="2">
    <location>
        <position position="104"/>
    </location>
    <ligand>
        <name>Fe cation</name>
        <dbReference type="ChEBI" id="CHEBI:24875"/>
    </ligand>
</feature>
<protein>
    <recommendedName>
        <fullName evidence="8">Pirin family protein</fullName>
    </recommendedName>
</protein>
<evidence type="ECO:0000256" key="1">
    <source>
        <dbReference type="ARBA" id="ARBA00008416"/>
    </source>
</evidence>
<evidence type="ECO:0000256" key="3">
    <source>
        <dbReference type="RuleBase" id="RU003457"/>
    </source>
</evidence>
<feature type="domain" description="Pirin N-terminal" evidence="4">
    <location>
        <begin position="65"/>
        <end position="164"/>
    </location>
</feature>
<feature type="binding site" evidence="2">
    <location>
        <position position="102"/>
    </location>
    <ligand>
        <name>Fe cation</name>
        <dbReference type="ChEBI" id="CHEBI:24875"/>
    </ligand>
</feature>
<dbReference type="Proteomes" id="UP000242205">
    <property type="component" value="Chromosome"/>
</dbReference>
<evidence type="ECO:0000313" key="6">
    <source>
        <dbReference type="EMBL" id="AUN94041.1"/>
    </source>
</evidence>
<evidence type="ECO:0000256" key="2">
    <source>
        <dbReference type="PIRSR" id="PIRSR006232-1"/>
    </source>
</evidence>
<keyword evidence="2" id="KW-0479">Metal-binding</keyword>
<gene>
    <name evidence="6" type="ORF">C0099_03205</name>
</gene>
<feature type="domain" description="Pirin C-terminal" evidence="5">
    <location>
        <begin position="219"/>
        <end position="322"/>
    </location>
</feature>
<dbReference type="PANTHER" id="PTHR13903">
    <property type="entry name" value="PIRIN-RELATED"/>
    <property type="match status" value="1"/>
</dbReference>
<dbReference type="EMBL" id="CP025682">
    <property type="protein sequence ID" value="AUN94041.1"/>
    <property type="molecule type" value="Genomic_DNA"/>
</dbReference>
<dbReference type="Gene3D" id="2.60.120.10">
    <property type="entry name" value="Jelly Rolls"/>
    <property type="match status" value="2"/>
</dbReference>
<dbReference type="PIRSF" id="PIRSF006232">
    <property type="entry name" value="Pirin"/>
    <property type="match status" value="1"/>
</dbReference>
<dbReference type="Pfam" id="PF05726">
    <property type="entry name" value="Pirin_C"/>
    <property type="match status" value="1"/>
</dbReference>
<dbReference type="CDD" id="cd02247">
    <property type="entry name" value="cupin_pirin_C"/>
    <property type="match status" value="1"/>
</dbReference>
<keyword evidence="2" id="KW-0408">Iron</keyword>
<sequence>MNTTKKGFSDTVRRVVFGRSQAELLAEIDTIVPDRAAVSEEHVERARGVERLVTGTATSDGAGVKLTRVLTDDLQQRLDPFLMLDAFRSDNPGDYIGGFPDHPHRGFETVTYMIAGRLRHRDSAGNEGLLENGGVQWMTAGRGVIHSEMPEQEGGLMEGFQLWLNLPARDKMCAPGYRDLKSEDIPAFRTAAGAAVKLVAGRSHGVEGAMTREATAPLYADIALPAGAQFAQALPSQHNAFVYVYRGEVTVGGKRVAAGRMAILDNAADADGVRIAADSAPARVLLIAGKPLHEPIVQHGPFVMNTVDEIRQAVEDFRAGKFRAT</sequence>
<reference evidence="6 7" key="1">
    <citation type="submission" date="2018-01" db="EMBL/GenBank/DDBJ databases">
        <authorList>
            <person name="Fu G.-Y."/>
        </authorList>
    </citation>
    <scope>NUCLEOTIDE SEQUENCE [LARGE SCALE GENOMIC DNA]</scope>
    <source>
        <strain evidence="6 7">SY39</strain>
    </source>
</reference>
<dbReference type="OrthoDB" id="321327at2"/>
<dbReference type="GO" id="GO:0046872">
    <property type="term" value="F:metal ion binding"/>
    <property type="evidence" value="ECO:0007669"/>
    <property type="project" value="UniProtKB-KW"/>
</dbReference>
<feature type="binding site" evidence="2">
    <location>
        <position position="148"/>
    </location>
    <ligand>
        <name>Fe cation</name>
        <dbReference type="ChEBI" id="CHEBI:24875"/>
    </ligand>
</feature>
<dbReference type="RefSeq" id="WP_102246113.1">
    <property type="nucleotide sequence ID" value="NZ_CP025682.1"/>
</dbReference>
<dbReference type="Pfam" id="PF02678">
    <property type="entry name" value="Pirin"/>
    <property type="match status" value="1"/>
</dbReference>
<proteinExistence type="inferred from homology"/>
<dbReference type="SUPFAM" id="SSF51182">
    <property type="entry name" value="RmlC-like cupins"/>
    <property type="match status" value="1"/>
</dbReference>
<comment type="similarity">
    <text evidence="1 3">Belongs to the pirin family.</text>
</comment>
<dbReference type="InterPro" id="IPR012093">
    <property type="entry name" value="Pirin"/>
</dbReference>
<feature type="binding site" evidence="2">
    <location>
        <position position="146"/>
    </location>
    <ligand>
        <name>Fe cation</name>
        <dbReference type="ChEBI" id="CHEBI:24875"/>
    </ligand>
</feature>
<dbReference type="InterPro" id="IPR003829">
    <property type="entry name" value="Pirin_N_dom"/>
</dbReference>
<evidence type="ECO:0000259" key="5">
    <source>
        <dbReference type="Pfam" id="PF05726"/>
    </source>
</evidence>
<dbReference type="AlphaFoldDB" id="A0A2I6S451"/>
<organism evidence="6 7">
    <name type="scientific">Pseudazoarcus pumilus</name>
    <dbReference type="NCBI Taxonomy" id="2067960"/>
    <lineage>
        <taxon>Bacteria</taxon>
        <taxon>Pseudomonadati</taxon>
        <taxon>Pseudomonadota</taxon>
        <taxon>Betaproteobacteria</taxon>
        <taxon>Rhodocyclales</taxon>
        <taxon>Zoogloeaceae</taxon>
        <taxon>Pseudazoarcus</taxon>
    </lineage>
</organism>
<dbReference type="InterPro" id="IPR014710">
    <property type="entry name" value="RmlC-like_jellyroll"/>
</dbReference>
<keyword evidence="7" id="KW-1185">Reference proteome</keyword>
<evidence type="ECO:0000259" key="4">
    <source>
        <dbReference type="Pfam" id="PF02678"/>
    </source>
</evidence>
<evidence type="ECO:0000313" key="7">
    <source>
        <dbReference type="Proteomes" id="UP000242205"/>
    </source>
</evidence>
<dbReference type="KEGG" id="atw:C0099_03205"/>
<comment type="cofactor">
    <cofactor evidence="2">
        <name>Fe cation</name>
        <dbReference type="ChEBI" id="CHEBI:24875"/>
    </cofactor>
    <text evidence="2">Binds 1 Fe cation per subunit.</text>
</comment>
<dbReference type="InterPro" id="IPR008778">
    <property type="entry name" value="Pirin_C_dom"/>
</dbReference>
<dbReference type="CDD" id="cd02909">
    <property type="entry name" value="cupin_pirin_N"/>
    <property type="match status" value="1"/>
</dbReference>
<dbReference type="InterPro" id="IPR011051">
    <property type="entry name" value="RmlC_Cupin_sf"/>
</dbReference>